<keyword evidence="6 8" id="KW-0472">Membrane</keyword>
<dbReference type="CDD" id="cd17321">
    <property type="entry name" value="MFS_MMR_MDR_like"/>
    <property type="match status" value="1"/>
</dbReference>
<keyword evidence="4 8" id="KW-0812">Transmembrane</keyword>
<dbReference type="PROSITE" id="PS00216">
    <property type="entry name" value="SUGAR_TRANSPORT_1"/>
    <property type="match status" value="1"/>
</dbReference>
<keyword evidence="11" id="KW-1185">Reference proteome</keyword>
<feature type="domain" description="Major facilitator superfamily (MFS) profile" evidence="9">
    <location>
        <begin position="14"/>
        <end position="498"/>
    </location>
</feature>
<evidence type="ECO:0000256" key="6">
    <source>
        <dbReference type="ARBA" id="ARBA00023136"/>
    </source>
</evidence>
<feature type="transmembrane region" description="Helical" evidence="8">
    <location>
        <begin position="272"/>
        <end position="290"/>
    </location>
</feature>
<dbReference type="InterPro" id="IPR005829">
    <property type="entry name" value="Sugar_transporter_CS"/>
</dbReference>
<feature type="transmembrane region" description="Helical" evidence="8">
    <location>
        <begin position="52"/>
        <end position="71"/>
    </location>
</feature>
<dbReference type="InterPro" id="IPR011701">
    <property type="entry name" value="MFS"/>
</dbReference>
<proteinExistence type="predicted"/>
<gene>
    <name evidence="10" type="ORF">DMA12_09840</name>
</gene>
<dbReference type="InterPro" id="IPR036259">
    <property type="entry name" value="MFS_trans_sf"/>
</dbReference>
<comment type="caution">
    <text evidence="10">The sequence shown here is derived from an EMBL/GenBank/DDBJ whole genome shotgun (WGS) entry which is preliminary data.</text>
</comment>
<dbReference type="GO" id="GO:0005886">
    <property type="term" value="C:plasma membrane"/>
    <property type="evidence" value="ECO:0007669"/>
    <property type="project" value="UniProtKB-SubCell"/>
</dbReference>
<evidence type="ECO:0000256" key="2">
    <source>
        <dbReference type="ARBA" id="ARBA00022448"/>
    </source>
</evidence>
<accession>A0A428WVC8</accession>
<feature type="transmembrane region" description="Helical" evidence="8">
    <location>
        <begin position="375"/>
        <end position="397"/>
    </location>
</feature>
<evidence type="ECO:0000313" key="11">
    <source>
        <dbReference type="Proteomes" id="UP000286716"/>
    </source>
</evidence>
<dbReference type="AlphaFoldDB" id="A0A428WVC8"/>
<organism evidence="10 11">
    <name type="scientific">Amycolatopsis balhimycina DSM 5908</name>
    <dbReference type="NCBI Taxonomy" id="1081091"/>
    <lineage>
        <taxon>Bacteria</taxon>
        <taxon>Bacillati</taxon>
        <taxon>Actinomycetota</taxon>
        <taxon>Actinomycetes</taxon>
        <taxon>Pseudonocardiales</taxon>
        <taxon>Pseudonocardiaceae</taxon>
        <taxon>Amycolatopsis</taxon>
    </lineage>
</organism>
<name>A0A428WVC8_AMYBA</name>
<feature type="transmembrane region" description="Helical" evidence="8">
    <location>
        <begin position="171"/>
        <end position="190"/>
    </location>
</feature>
<evidence type="ECO:0000256" key="4">
    <source>
        <dbReference type="ARBA" id="ARBA00022692"/>
    </source>
</evidence>
<evidence type="ECO:0000256" key="8">
    <source>
        <dbReference type="SAM" id="Phobius"/>
    </source>
</evidence>
<feature type="transmembrane region" description="Helical" evidence="8">
    <location>
        <begin position="474"/>
        <end position="493"/>
    </location>
</feature>
<dbReference type="RefSeq" id="WP_020639277.1">
    <property type="nucleotide sequence ID" value="NZ_QHHU01000011.1"/>
</dbReference>
<dbReference type="Pfam" id="PF07690">
    <property type="entry name" value="MFS_1"/>
    <property type="match status" value="1"/>
</dbReference>
<feature type="transmembrane region" description="Helical" evidence="8">
    <location>
        <begin position="140"/>
        <end position="165"/>
    </location>
</feature>
<feature type="transmembrane region" description="Helical" evidence="8">
    <location>
        <begin position="112"/>
        <end position="133"/>
    </location>
</feature>
<evidence type="ECO:0000313" key="10">
    <source>
        <dbReference type="EMBL" id="RSM47031.1"/>
    </source>
</evidence>
<dbReference type="Proteomes" id="UP000286716">
    <property type="component" value="Unassembled WGS sequence"/>
</dbReference>
<evidence type="ECO:0000259" key="9">
    <source>
        <dbReference type="PROSITE" id="PS50850"/>
    </source>
</evidence>
<evidence type="ECO:0000256" key="1">
    <source>
        <dbReference type="ARBA" id="ARBA00004429"/>
    </source>
</evidence>
<protein>
    <recommendedName>
        <fullName evidence="7">MFS-type drug efflux transporter P55</fullName>
    </recommendedName>
</protein>
<dbReference type="InterPro" id="IPR020846">
    <property type="entry name" value="MFS_dom"/>
</dbReference>
<dbReference type="OrthoDB" id="3453194at2"/>
<keyword evidence="2" id="KW-0813">Transport</keyword>
<keyword evidence="3" id="KW-1003">Cell membrane</keyword>
<feature type="transmembrane region" description="Helical" evidence="8">
    <location>
        <begin position="83"/>
        <end position="106"/>
    </location>
</feature>
<evidence type="ECO:0000256" key="3">
    <source>
        <dbReference type="ARBA" id="ARBA00022519"/>
    </source>
</evidence>
<sequence>MTGLIGSRGGRALAVGAGGLAVLLGALDTYVVVGLLRQIIDDLSIPVNRLEIVTPVITGYLLGYVAAMPLLGQASDRFGRKLLLQACLGGFLAGSVVTALAGTVPVLVVGRVIQGTAGGALLPVTLALAADLWPGNRRSAVLGAVGAAQELGSVLGPLYGIGLAAATGWRGVFWVNVPLTVLAAVAVQVSVRGGKPAERPRVDLVGVLLLALTLALLVIGLDNPDPREQVLPPWGVPFLIGAGIGLVAFLWWESRAEVRLIDTANVSLRPFLAALGTSVAAGAALMITLVDVDLFAQTLLGRDDGGSVELLLRFLVALPVGALLGGLLATRLGERWIAGAGMLIAAGGYLLMSHWPADVLAARSVLGLPRLDVDLALAGLGLGLVIAPLSAVALRAVPRAQHGVASAAVVVARMTGMLVGVAAVSAFGLHYFHTLTASLNPPLRILFPSAPAYDHALAGYLGAVREALLTEYRAIFLITSTVCLAGAAVAVAIGGRTPRTAVSGEPGRPTSGGT</sequence>
<dbReference type="PANTHER" id="PTHR23501:SF191">
    <property type="entry name" value="VACUOLAR BASIC AMINO ACID TRANSPORTER 4"/>
    <property type="match status" value="1"/>
</dbReference>
<comment type="subcellular location">
    <subcellularLocation>
        <location evidence="1">Cell inner membrane</location>
        <topology evidence="1">Multi-pass membrane protein</topology>
    </subcellularLocation>
</comment>
<dbReference type="PROSITE" id="PS50850">
    <property type="entry name" value="MFS"/>
    <property type="match status" value="1"/>
</dbReference>
<feature type="transmembrane region" description="Helical" evidence="8">
    <location>
        <begin position="202"/>
        <end position="221"/>
    </location>
</feature>
<dbReference type="Gene3D" id="1.20.1720.10">
    <property type="entry name" value="Multidrug resistance protein D"/>
    <property type="match status" value="1"/>
</dbReference>
<feature type="transmembrane region" description="Helical" evidence="8">
    <location>
        <begin position="409"/>
        <end position="432"/>
    </location>
</feature>
<feature type="transmembrane region" description="Helical" evidence="8">
    <location>
        <begin position="12"/>
        <end position="40"/>
    </location>
</feature>
<keyword evidence="5 8" id="KW-1133">Transmembrane helix</keyword>
<dbReference type="EMBL" id="QHHU01000011">
    <property type="protein sequence ID" value="RSM47031.1"/>
    <property type="molecule type" value="Genomic_DNA"/>
</dbReference>
<evidence type="ECO:0000256" key="5">
    <source>
        <dbReference type="ARBA" id="ARBA00022989"/>
    </source>
</evidence>
<keyword evidence="3" id="KW-0997">Cell inner membrane</keyword>
<dbReference type="GO" id="GO:0022857">
    <property type="term" value="F:transmembrane transporter activity"/>
    <property type="evidence" value="ECO:0007669"/>
    <property type="project" value="InterPro"/>
</dbReference>
<dbReference type="SUPFAM" id="SSF103473">
    <property type="entry name" value="MFS general substrate transporter"/>
    <property type="match status" value="1"/>
</dbReference>
<reference evidence="10 11" key="1">
    <citation type="submission" date="2018-05" db="EMBL/GenBank/DDBJ databases">
        <title>Evolution of GPA BGCs.</title>
        <authorList>
            <person name="Waglechner N."/>
            <person name="Wright G.D."/>
        </authorList>
    </citation>
    <scope>NUCLEOTIDE SEQUENCE [LARGE SCALE GENOMIC DNA]</scope>
    <source>
        <strain evidence="10 11">DSM 5908</strain>
    </source>
</reference>
<feature type="transmembrane region" description="Helical" evidence="8">
    <location>
        <begin position="233"/>
        <end position="252"/>
    </location>
</feature>
<dbReference type="PANTHER" id="PTHR23501">
    <property type="entry name" value="MAJOR FACILITATOR SUPERFAMILY"/>
    <property type="match status" value="1"/>
</dbReference>
<evidence type="ECO:0000256" key="7">
    <source>
        <dbReference type="ARBA" id="ARBA00044273"/>
    </source>
</evidence>
<dbReference type="Gene3D" id="1.20.1250.20">
    <property type="entry name" value="MFS general substrate transporter like domains"/>
    <property type="match status" value="1"/>
</dbReference>
<feature type="transmembrane region" description="Helical" evidence="8">
    <location>
        <begin position="336"/>
        <end position="355"/>
    </location>
</feature>
<feature type="transmembrane region" description="Helical" evidence="8">
    <location>
        <begin position="310"/>
        <end position="329"/>
    </location>
</feature>